<keyword evidence="3" id="KW-1185">Reference proteome</keyword>
<feature type="compositionally biased region" description="Polar residues" evidence="1">
    <location>
        <begin position="16"/>
        <end position="25"/>
    </location>
</feature>
<evidence type="ECO:0000313" key="2">
    <source>
        <dbReference type="EMBL" id="NMM48859.1"/>
    </source>
</evidence>
<proteinExistence type="predicted"/>
<accession>A0A848J3D4</accession>
<organism evidence="2 3">
    <name type="scientific">Marinigracilibium pacificum</name>
    <dbReference type="NCBI Taxonomy" id="2729599"/>
    <lineage>
        <taxon>Bacteria</taxon>
        <taxon>Pseudomonadati</taxon>
        <taxon>Bacteroidota</taxon>
        <taxon>Cytophagia</taxon>
        <taxon>Cytophagales</taxon>
        <taxon>Flammeovirgaceae</taxon>
        <taxon>Marinigracilibium</taxon>
    </lineage>
</organism>
<protein>
    <submittedName>
        <fullName evidence="2">Uncharacterized protein</fullName>
    </submittedName>
</protein>
<evidence type="ECO:0000313" key="3">
    <source>
        <dbReference type="Proteomes" id="UP000559010"/>
    </source>
</evidence>
<feature type="region of interest" description="Disordered" evidence="1">
    <location>
        <begin position="1"/>
        <end position="45"/>
    </location>
</feature>
<dbReference type="EMBL" id="JABBNU010000006">
    <property type="protein sequence ID" value="NMM48859.1"/>
    <property type="molecule type" value="Genomic_DNA"/>
</dbReference>
<sequence length="121" mass="14011">MAHIISNEDPYHEHSTQITHLHQNKSNSNNNHHHNHSNHSHSHSHSLLDSISQKVLSIIDLNDDGHDQDNKTDFKFFDHLLIVTSNIPHLDFHPEIGNNLFINFYKDYIINLVSPPPNSFL</sequence>
<comment type="caution">
    <text evidence="2">The sequence shown here is derived from an EMBL/GenBank/DDBJ whole genome shotgun (WGS) entry which is preliminary data.</text>
</comment>
<reference evidence="2 3" key="1">
    <citation type="submission" date="2020-04" db="EMBL/GenBank/DDBJ databases">
        <title>Flammeovirgaceae bacterium KN852 isolated from deep sea.</title>
        <authorList>
            <person name="Zhang D.-C."/>
        </authorList>
    </citation>
    <scope>NUCLEOTIDE SEQUENCE [LARGE SCALE GENOMIC DNA]</scope>
    <source>
        <strain evidence="2 3">KN852</strain>
    </source>
</reference>
<feature type="compositionally biased region" description="Basic residues" evidence="1">
    <location>
        <begin position="31"/>
        <end position="44"/>
    </location>
</feature>
<dbReference type="AlphaFoldDB" id="A0A848J3D4"/>
<dbReference type="Proteomes" id="UP000559010">
    <property type="component" value="Unassembled WGS sequence"/>
</dbReference>
<gene>
    <name evidence="2" type="ORF">HH304_10645</name>
</gene>
<evidence type="ECO:0000256" key="1">
    <source>
        <dbReference type="SAM" id="MobiDB-lite"/>
    </source>
</evidence>
<name>A0A848J3D4_9BACT</name>